<name>A0ACB7TMQ1_HYAAI</name>
<sequence>MTLRLGQNAIVCGDFSAHHADWGSRTTPRRGRELADVVTRAELHVLNTEGPTFVRVYFWNTAPDTRGSNHYPIVMSPTSGRQPRRRTYTVTDWVKFTRHCGEVPDSADFLDAIADCARAATVQCSALPNTAAPDLCQLNLWAARHQAKRRATPTPVLEYWTTWSTGWTPAAEDVHGAGVIKQAGTASAQASRSSPEDP</sequence>
<evidence type="ECO:0000313" key="2">
    <source>
        <dbReference type="Proteomes" id="UP000821845"/>
    </source>
</evidence>
<dbReference type="Proteomes" id="UP000821845">
    <property type="component" value="Chromosome 1"/>
</dbReference>
<gene>
    <name evidence="1" type="ORF">HPB50_020184</name>
</gene>
<comment type="caution">
    <text evidence="1">The sequence shown here is derived from an EMBL/GenBank/DDBJ whole genome shotgun (WGS) entry which is preliminary data.</text>
</comment>
<reference evidence="1" key="1">
    <citation type="submission" date="2020-05" db="EMBL/GenBank/DDBJ databases">
        <title>Large-scale comparative analyses of tick genomes elucidate their genetic diversity and vector capacities.</title>
        <authorList>
            <person name="Jia N."/>
            <person name="Wang J."/>
            <person name="Shi W."/>
            <person name="Du L."/>
            <person name="Sun Y."/>
            <person name="Zhan W."/>
            <person name="Jiang J."/>
            <person name="Wang Q."/>
            <person name="Zhang B."/>
            <person name="Ji P."/>
            <person name="Sakyi L.B."/>
            <person name="Cui X."/>
            <person name="Yuan T."/>
            <person name="Jiang B."/>
            <person name="Yang W."/>
            <person name="Lam T.T.-Y."/>
            <person name="Chang Q."/>
            <person name="Ding S."/>
            <person name="Wang X."/>
            <person name="Zhu J."/>
            <person name="Ruan X."/>
            <person name="Zhao L."/>
            <person name="Wei J."/>
            <person name="Que T."/>
            <person name="Du C."/>
            <person name="Cheng J."/>
            <person name="Dai P."/>
            <person name="Han X."/>
            <person name="Huang E."/>
            <person name="Gao Y."/>
            <person name="Liu J."/>
            <person name="Shao H."/>
            <person name="Ye R."/>
            <person name="Li L."/>
            <person name="Wei W."/>
            <person name="Wang X."/>
            <person name="Wang C."/>
            <person name="Yang T."/>
            <person name="Huo Q."/>
            <person name="Li W."/>
            <person name="Guo W."/>
            <person name="Chen H."/>
            <person name="Zhou L."/>
            <person name="Ni X."/>
            <person name="Tian J."/>
            <person name="Zhou Y."/>
            <person name="Sheng Y."/>
            <person name="Liu T."/>
            <person name="Pan Y."/>
            <person name="Xia L."/>
            <person name="Li J."/>
            <person name="Zhao F."/>
            <person name="Cao W."/>
        </authorList>
    </citation>
    <scope>NUCLEOTIDE SEQUENCE</scope>
    <source>
        <strain evidence="1">Hyas-2018</strain>
    </source>
</reference>
<accession>A0ACB7TMQ1</accession>
<keyword evidence="2" id="KW-1185">Reference proteome</keyword>
<dbReference type="EMBL" id="CM023481">
    <property type="protein sequence ID" value="KAH6947607.1"/>
    <property type="molecule type" value="Genomic_DNA"/>
</dbReference>
<proteinExistence type="predicted"/>
<evidence type="ECO:0000313" key="1">
    <source>
        <dbReference type="EMBL" id="KAH6947607.1"/>
    </source>
</evidence>
<organism evidence="1 2">
    <name type="scientific">Hyalomma asiaticum</name>
    <name type="common">Tick</name>
    <dbReference type="NCBI Taxonomy" id="266040"/>
    <lineage>
        <taxon>Eukaryota</taxon>
        <taxon>Metazoa</taxon>
        <taxon>Ecdysozoa</taxon>
        <taxon>Arthropoda</taxon>
        <taxon>Chelicerata</taxon>
        <taxon>Arachnida</taxon>
        <taxon>Acari</taxon>
        <taxon>Parasitiformes</taxon>
        <taxon>Ixodida</taxon>
        <taxon>Ixodoidea</taxon>
        <taxon>Ixodidae</taxon>
        <taxon>Hyalomminae</taxon>
        <taxon>Hyalomma</taxon>
    </lineage>
</organism>
<protein>
    <submittedName>
        <fullName evidence="1">Uncharacterized protein</fullName>
    </submittedName>
</protein>